<dbReference type="SUPFAM" id="SSF52047">
    <property type="entry name" value="RNI-like"/>
    <property type="match status" value="1"/>
</dbReference>
<dbReference type="Gene3D" id="3.80.10.10">
    <property type="entry name" value="Ribonuclease Inhibitor"/>
    <property type="match status" value="1"/>
</dbReference>
<evidence type="ECO:0000313" key="1">
    <source>
        <dbReference type="EMBL" id="KAJ3485784.1"/>
    </source>
</evidence>
<accession>A0AAD5V633</accession>
<reference evidence="1" key="1">
    <citation type="submission" date="2022-07" db="EMBL/GenBank/DDBJ databases">
        <title>Genome Sequence of Physisporinus lineatus.</title>
        <authorList>
            <person name="Buettner E."/>
        </authorList>
    </citation>
    <scope>NUCLEOTIDE SEQUENCE</scope>
    <source>
        <strain evidence="1">VT162</strain>
    </source>
</reference>
<evidence type="ECO:0000313" key="2">
    <source>
        <dbReference type="Proteomes" id="UP001212997"/>
    </source>
</evidence>
<organism evidence="1 2">
    <name type="scientific">Meripilus lineatus</name>
    <dbReference type="NCBI Taxonomy" id="2056292"/>
    <lineage>
        <taxon>Eukaryota</taxon>
        <taxon>Fungi</taxon>
        <taxon>Dikarya</taxon>
        <taxon>Basidiomycota</taxon>
        <taxon>Agaricomycotina</taxon>
        <taxon>Agaricomycetes</taxon>
        <taxon>Polyporales</taxon>
        <taxon>Meripilaceae</taxon>
        <taxon>Meripilus</taxon>
    </lineage>
</organism>
<dbReference type="Proteomes" id="UP001212997">
    <property type="component" value="Unassembled WGS sequence"/>
</dbReference>
<protein>
    <recommendedName>
        <fullName evidence="3">F-box domain-containing protein</fullName>
    </recommendedName>
</protein>
<comment type="caution">
    <text evidence="1">The sequence shown here is derived from an EMBL/GenBank/DDBJ whole genome shotgun (WGS) entry which is preliminary data.</text>
</comment>
<dbReference type="AlphaFoldDB" id="A0AAD5V633"/>
<dbReference type="EMBL" id="JANAWD010000142">
    <property type="protein sequence ID" value="KAJ3485784.1"/>
    <property type="molecule type" value="Genomic_DNA"/>
</dbReference>
<gene>
    <name evidence="1" type="ORF">NLI96_g4722</name>
</gene>
<dbReference type="InterPro" id="IPR032675">
    <property type="entry name" value="LRR_dom_sf"/>
</dbReference>
<proteinExistence type="predicted"/>
<name>A0AAD5V633_9APHY</name>
<sequence>MCLPLISTRVRHLNTAGLIRRLIRRIFRRPRSKGTMATTSIGTVPEVEIESPCPDAMHEDLEQLQPFKVPTIPYDLIVLIAHSLWLEKESLFSFAMTCRDWRIASRPLILRQVLLKGQGLDVDPLASFVEMLDSDPCIGPLVWELRIETSPPSRWTCDPWIYSLPRMLHTRLPSLRALDFYGLGDFTLYRINKFFSQLSLFSTVKSLTIRHCCILYEALNLFVSSLPNLEHLHIHDFWLDSHSDTETFNLSAIPPCPKPPLALKSFRFHSDDGTGPFTHAFTTWIASARSLRSCGIHITQEESLPSVGNLLKSLGDSLEHLELRFLDFRTWSAGGAGENSVASMVACFSSFLRDIEADRPIAQFKLEDVASS</sequence>
<evidence type="ECO:0008006" key="3">
    <source>
        <dbReference type="Google" id="ProtNLM"/>
    </source>
</evidence>
<keyword evidence="2" id="KW-1185">Reference proteome</keyword>